<keyword evidence="1" id="KW-0808">Transferase</keyword>
<sequence>MGKNRLDGSTLAGIRVVDVGDRLATAWCSRLLADYGADVVAVESDGGHLARRLPPFDANGQSLIARYVLANKKSVGCERADRLIDVADVIVTGLSDGARLFEKNQNAIVCGITPYGQTGELKEYSGNDLTAYARSGWAHCNGLLGRPPLKGSGYQASYQAGTLAFGGVVAALIEQLATGGPGQLIDISEWETLVSTSAPAPLRYQYSDFLWQRRRSPVNMNEGPVPVKDGYFALPLSRPAFWVKAMHLLGLPDLADDEELQQPGIRPKYTERFAKRVADAMSDWTRMDLFTALGAKRVIAGPVLRMDEMADNPQFEARGFFRTPSDSSVRFPGPFARMTKSVWNLRYEMPKLRSGDVEFKTRRPIAVQAVRSGGEGKGPLSGFRGLVLTQAWAGTYATEMLALLGADVVQVEVRSRLDSWRGSYRNPIPRNLVNTDTARRPWNCSPLYNSVNLNKRCITIDLSTAEGKNLFNELLPHFDFVAENFSPRVMNQLGIGYDALTAIKPDIVFASLSAYGATGPWANVPGIGGTIEPSSGMSSLLGYEGEQPQNSGQMYPDPVAGLCGFAAIALALLHRDRTGEGQYIDLSMQEANFLFIGDAWMEYEINGSVAGPRGNRHPLCAPHGIYPSSGDDKWVAIAAETELHWQIICEVLEIDGRRWQSNEERKKHEDSIDGLLSVSTRKLDRDALASELGGRGVPAAPVLSPADVVVDAQLRERGHMIQVDHPEAGSMWQSGLPMLFSRTEGGVTRPAPTQGQHSFEVFEEFLGMGRQRYDELAKSGITGKGEITR</sequence>
<dbReference type="Pfam" id="PF02515">
    <property type="entry name" value="CoA_transf_3"/>
    <property type="match status" value="2"/>
</dbReference>
<dbReference type="Gene3D" id="3.30.1540.10">
    <property type="entry name" value="formyl-coa transferase, domain 3"/>
    <property type="match status" value="2"/>
</dbReference>
<dbReference type="InterPro" id="IPR023606">
    <property type="entry name" value="CoA-Trfase_III_dom_1_sf"/>
</dbReference>
<dbReference type="PANTHER" id="PTHR48207:SF4">
    <property type="entry name" value="BLL6097 PROTEIN"/>
    <property type="match status" value="1"/>
</dbReference>
<accession>A0A381NU62</accession>
<gene>
    <name evidence="2" type="ORF">METZ01_LOCUS10252</name>
</gene>
<dbReference type="PANTHER" id="PTHR48207">
    <property type="entry name" value="SUCCINATE--HYDROXYMETHYLGLUTARATE COA-TRANSFERASE"/>
    <property type="match status" value="1"/>
</dbReference>
<proteinExistence type="predicted"/>
<reference evidence="2" key="1">
    <citation type="submission" date="2018-05" db="EMBL/GenBank/DDBJ databases">
        <authorList>
            <person name="Lanie J.A."/>
            <person name="Ng W.-L."/>
            <person name="Kazmierczak K.M."/>
            <person name="Andrzejewski T.M."/>
            <person name="Davidsen T.M."/>
            <person name="Wayne K.J."/>
            <person name="Tettelin H."/>
            <person name="Glass J.I."/>
            <person name="Rusch D."/>
            <person name="Podicherti R."/>
            <person name="Tsui H.-C.T."/>
            <person name="Winkler M.E."/>
        </authorList>
    </citation>
    <scope>NUCLEOTIDE SEQUENCE</scope>
</reference>
<evidence type="ECO:0008006" key="3">
    <source>
        <dbReference type="Google" id="ProtNLM"/>
    </source>
</evidence>
<protein>
    <recommendedName>
        <fullName evidence="3">CoA transferase</fullName>
    </recommendedName>
</protein>
<dbReference type="InterPro" id="IPR003673">
    <property type="entry name" value="CoA-Trfase_fam_III"/>
</dbReference>
<dbReference type="GO" id="GO:0008410">
    <property type="term" value="F:CoA-transferase activity"/>
    <property type="evidence" value="ECO:0007669"/>
    <property type="project" value="TreeGrafter"/>
</dbReference>
<name>A0A381NU62_9ZZZZ</name>
<dbReference type="SUPFAM" id="SSF89796">
    <property type="entry name" value="CoA-transferase family III (CaiB/BaiF)"/>
    <property type="match status" value="2"/>
</dbReference>
<dbReference type="EMBL" id="UINC01000555">
    <property type="protein sequence ID" value="SUZ57398.1"/>
    <property type="molecule type" value="Genomic_DNA"/>
</dbReference>
<organism evidence="2">
    <name type="scientific">marine metagenome</name>
    <dbReference type="NCBI Taxonomy" id="408172"/>
    <lineage>
        <taxon>unclassified sequences</taxon>
        <taxon>metagenomes</taxon>
        <taxon>ecological metagenomes</taxon>
    </lineage>
</organism>
<dbReference type="Gene3D" id="3.40.50.10540">
    <property type="entry name" value="Crotonobetainyl-coa:carnitine coa-transferase, domain 1"/>
    <property type="match status" value="2"/>
</dbReference>
<evidence type="ECO:0000256" key="1">
    <source>
        <dbReference type="ARBA" id="ARBA00022679"/>
    </source>
</evidence>
<dbReference type="AlphaFoldDB" id="A0A381NU62"/>
<dbReference type="InterPro" id="IPR044855">
    <property type="entry name" value="CoA-Trfase_III_dom3_sf"/>
</dbReference>
<evidence type="ECO:0000313" key="2">
    <source>
        <dbReference type="EMBL" id="SUZ57398.1"/>
    </source>
</evidence>
<dbReference type="InterPro" id="IPR050483">
    <property type="entry name" value="CoA-transferase_III_domain"/>
</dbReference>